<dbReference type="Proteomes" id="UP000185544">
    <property type="component" value="Chromosome"/>
</dbReference>
<dbReference type="EMBL" id="CP016908">
    <property type="protein sequence ID" value="APR99398.1"/>
    <property type="molecule type" value="Genomic_DNA"/>
</dbReference>
<proteinExistence type="predicted"/>
<gene>
    <name evidence="1" type="ORF">BCY86_00915</name>
</gene>
<accession>A0A1L6MV55</accession>
<dbReference type="KEGG" id="pabo:BCY86_00915"/>
<name>A0A1L6MV55_9BACT</name>
<dbReference type="AlphaFoldDB" id="A0A1L6MV55"/>
<evidence type="ECO:0000313" key="2">
    <source>
        <dbReference type="Proteomes" id="UP000185544"/>
    </source>
</evidence>
<organism evidence="1 2">
    <name type="scientific">Pajaroellobacter abortibovis</name>
    <dbReference type="NCBI Taxonomy" id="1882918"/>
    <lineage>
        <taxon>Bacteria</taxon>
        <taxon>Pseudomonadati</taxon>
        <taxon>Myxococcota</taxon>
        <taxon>Polyangia</taxon>
        <taxon>Polyangiales</taxon>
        <taxon>Polyangiaceae</taxon>
    </lineage>
</organism>
<reference evidence="1 2" key="1">
    <citation type="submission" date="2016-08" db="EMBL/GenBank/DDBJ databases">
        <title>Identification and validation of antigenic proteins from Pajaroellobacter abortibovis using de-novo genome sequence assembly and reverse vaccinology.</title>
        <authorList>
            <person name="Welly B.T."/>
            <person name="Miller M.R."/>
            <person name="Stott J.L."/>
            <person name="Blanchard M.T."/>
            <person name="Islas-Trejo A.D."/>
            <person name="O'Rourke S.M."/>
            <person name="Young A.E."/>
            <person name="Medrano J.F."/>
            <person name="Van Eenennaam A.L."/>
        </authorList>
    </citation>
    <scope>NUCLEOTIDE SEQUENCE [LARGE SCALE GENOMIC DNA]</scope>
    <source>
        <strain evidence="1 2">BTF92-0548A/99-0131</strain>
    </source>
</reference>
<protein>
    <submittedName>
        <fullName evidence="1">Uncharacterized protein</fullName>
    </submittedName>
</protein>
<keyword evidence="2" id="KW-1185">Reference proteome</keyword>
<sequence>MRTSSSRRSASAPQFTVHFDRSHLALRGNEAEAALVQGLTIHTVSLLLKRLVKFIRGEIRLPGILPQLSYQEALEVAATYNLMGCEWLIQISQAICDLSELLIIQSAKKL</sequence>
<evidence type="ECO:0000313" key="1">
    <source>
        <dbReference type="EMBL" id="APR99398.1"/>
    </source>
</evidence>